<evidence type="ECO:0000313" key="5">
    <source>
        <dbReference type="Proteomes" id="UP001390963"/>
    </source>
</evidence>
<protein>
    <submittedName>
        <fullName evidence="2">DUF3472 domain-containing protein</fullName>
    </submittedName>
</protein>
<name>A0AB35YQY6_9FLAO</name>
<comment type="caution">
    <text evidence="2">The sequence shown here is derived from an EMBL/GenBank/DDBJ whole genome shotgun (WGS) entry which is preliminary data.</text>
</comment>
<feature type="signal peptide" evidence="1">
    <location>
        <begin position="1"/>
        <end position="24"/>
    </location>
</feature>
<dbReference type="EMBL" id="JAZBJM010000003">
    <property type="protein sequence ID" value="MEM0518220.1"/>
    <property type="molecule type" value="Genomic_DNA"/>
</dbReference>
<proteinExistence type="predicted"/>
<gene>
    <name evidence="3" type="ORF">VZD24_04920</name>
    <name evidence="2" type="ORF">VZD85_07650</name>
</gene>
<evidence type="ECO:0000313" key="2">
    <source>
        <dbReference type="EMBL" id="MEM0518220.1"/>
    </source>
</evidence>
<dbReference type="InterPro" id="IPR021862">
    <property type="entry name" value="DUF3472"/>
</dbReference>
<dbReference type="Pfam" id="PF11958">
    <property type="entry name" value="DUF3472"/>
    <property type="match status" value="1"/>
</dbReference>
<dbReference type="AlphaFoldDB" id="A0AB35YQY6"/>
<dbReference type="Proteomes" id="UP001388259">
    <property type="component" value="Unassembled WGS sequence"/>
</dbReference>
<keyword evidence="1" id="KW-0732">Signal</keyword>
<dbReference type="EMBL" id="JBANCF010000003">
    <property type="protein sequence ID" value="MEM0572848.1"/>
    <property type="molecule type" value="Genomic_DNA"/>
</dbReference>
<sequence length="268" mass="30458">MKNFKQIYTSAVLLFFAGNSFLMAQNNTGDNELTFKSPSYIASAIFNWPQLDADSKGYNNLDFFLTIEKEAPNFYWAQQFSFKNGKTGYMGLQNSALYKGEKTKIAIFSIWEAKTVESPNGFTEAFGHEGFGYSCRIKYNWQEGRKYRIRVWELGKAEAPNSGTWWGSWVMDMETGKEEFIGKILVPDTWEWLNATSYNFTEYWGSQDGNRHPCSSIGYTKTIYDFPTMANGAVKPTKAIFERNDECASLTTTGQIGPNTYIVEAGSQ</sequence>
<dbReference type="RefSeq" id="WP_279449066.1">
    <property type="nucleotide sequence ID" value="NZ_JAZBJM010000003.1"/>
</dbReference>
<feature type="chain" id="PRO_5044202321" evidence="1">
    <location>
        <begin position="25"/>
        <end position="268"/>
    </location>
</feature>
<dbReference type="Proteomes" id="UP001390963">
    <property type="component" value="Unassembled WGS sequence"/>
</dbReference>
<evidence type="ECO:0000313" key="3">
    <source>
        <dbReference type="EMBL" id="MEM0572848.1"/>
    </source>
</evidence>
<evidence type="ECO:0000313" key="4">
    <source>
        <dbReference type="Proteomes" id="UP001388259"/>
    </source>
</evidence>
<accession>A0AB35YQY6</accession>
<keyword evidence="5" id="KW-1185">Reference proteome</keyword>
<organism evidence="2 4">
    <name type="scientific">Aequorivita flava</name>
    <dbReference type="NCBI Taxonomy" id="3114371"/>
    <lineage>
        <taxon>Bacteria</taxon>
        <taxon>Pseudomonadati</taxon>
        <taxon>Bacteroidota</taxon>
        <taxon>Flavobacteriia</taxon>
        <taxon>Flavobacteriales</taxon>
        <taxon>Flavobacteriaceae</taxon>
        <taxon>Aequorivita</taxon>
    </lineage>
</organism>
<evidence type="ECO:0000256" key="1">
    <source>
        <dbReference type="SAM" id="SignalP"/>
    </source>
</evidence>
<reference evidence="2 5" key="1">
    <citation type="submission" date="2024-01" db="EMBL/GenBank/DDBJ databases">
        <title>Aequorivita flavus sp. nov., isolated from deep-sea sediment.</title>
        <authorList>
            <person name="Chen X."/>
        </authorList>
    </citation>
    <scope>NUCLEOTIDE SEQUENCE</scope>
    <source>
        <strain evidence="2">MCCC 1A16923</strain>
        <strain evidence="3 5">MCCC 1A16935</strain>
    </source>
</reference>